<name>A0A5A5TK38_9CHLR</name>
<accession>A0A5A5TK38</accession>
<proteinExistence type="predicted"/>
<evidence type="ECO:0000313" key="2">
    <source>
        <dbReference type="Proteomes" id="UP000322530"/>
    </source>
</evidence>
<comment type="caution">
    <text evidence="1">The sequence shown here is derived from an EMBL/GenBank/DDBJ whole genome shotgun (WGS) entry which is preliminary data.</text>
</comment>
<protein>
    <submittedName>
        <fullName evidence="1">Uncharacterized protein</fullName>
    </submittedName>
</protein>
<dbReference type="Proteomes" id="UP000322530">
    <property type="component" value="Unassembled WGS sequence"/>
</dbReference>
<dbReference type="AlphaFoldDB" id="A0A5A5TK38"/>
<gene>
    <name evidence="1" type="ORF">KDI_52060</name>
</gene>
<evidence type="ECO:0000313" key="1">
    <source>
        <dbReference type="EMBL" id="GCF11642.1"/>
    </source>
</evidence>
<organism evidence="1 2">
    <name type="scientific">Dictyobacter arantiisoli</name>
    <dbReference type="NCBI Taxonomy" id="2014874"/>
    <lineage>
        <taxon>Bacteria</taxon>
        <taxon>Bacillati</taxon>
        <taxon>Chloroflexota</taxon>
        <taxon>Ktedonobacteria</taxon>
        <taxon>Ktedonobacterales</taxon>
        <taxon>Dictyobacteraceae</taxon>
        <taxon>Dictyobacter</taxon>
    </lineage>
</organism>
<keyword evidence="2" id="KW-1185">Reference proteome</keyword>
<dbReference type="EMBL" id="BIXY01000130">
    <property type="protein sequence ID" value="GCF11642.1"/>
    <property type="molecule type" value="Genomic_DNA"/>
</dbReference>
<sequence length="114" mass="12695">MCRYKRAIIPNRGMDLSGSIPTKYGNVQLLSEVDVKGKTITLDAPSVYNDDGPIERGKALAAIIQGRSALFKFLANQGLDRLEWSNVERVAGSSSVRTRSRLWNPVDLTPYRDQ</sequence>
<reference evidence="1 2" key="1">
    <citation type="submission" date="2019-01" db="EMBL/GenBank/DDBJ databases">
        <title>Draft genome sequence of Dictyobacter sp. Uno17.</title>
        <authorList>
            <person name="Wang C.M."/>
            <person name="Zheng Y."/>
            <person name="Sakai Y."/>
            <person name="Abe K."/>
            <person name="Yokota A."/>
            <person name="Yabe S."/>
        </authorList>
    </citation>
    <scope>NUCLEOTIDE SEQUENCE [LARGE SCALE GENOMIC DNA]</scope>
    <source>
        <strain evidence="1 2">Uno17</strain>
    </source>
</reference>